<gene>
    <name evidence="2" type="ORF">BOA8489_01768</name>
</gene>
<reference evidence="2 3" key="1">
    <citation type="submission" date="2017-05" db="EMBL/GenBank/DDBJ databases">
        <authorList>
            <person name="Song R."/>
            <person name="Chenine A.L."/>
            <person name="Ruprecht R.M."/>
        </authorList>
    </citation>
    <scope>NUCLEOTIDE SEQUENCE [LARGE SCALE GENOMIC DNA]</scope>
    <source>
        <strain evidence="2 3">CECT 8489</strain>
    </source>
</reference>
<evidence type="ECO:0000313" key="3">
    <source>
        <dbReference type="Proteomes" id="UP000201838"/>
    </source>
</evidence>
<dbReference type="InterPro" id="IPR022742">
    <property type="entry name" value="Hydrolase_4"/>
</dbReference>
<keyword evidence="2" id="KW-0378">Hydrolase</keyword>
<dbReference type="SUPFAM" id="SSF53474">
    <property type="entry name" value="alpha/beta-Hydrolases"/>
    <property type="match status" value="1"/>
</dbReference>
<dbReference type="Proteomes" id="UP000201838">
    <property type="component" value="Unassembled WGS sequence"/>
</dbReference>
<dbReference type="Gene3D" id="3.40.50.1820">
    <property type="entry name" value="alpha/beta hydrolase"/>
    <property type="match status" value="1"/>
</dbReference>
<accession>A0A238IZ23</accession>
<sequence length="328" mass="35481">MKRILKWSGAVTLFTLIGAAAVLLLGPVPQVYLTPQFNDETIGDNLDAWLEEQERAFPGIIQGTEKQIVWAGPKGVKTPLAVVYLHGFSGTSVDISPVHDVVARELGANLYYSRLSGHGLDGPALGAATPESWVRDTAEALAIGRRIGEKVLVIGTSTGGTLATISALDSTLSKDISGVVLISPNFRMKPTNARILDLGFAPIWAPLLTGPEYASTPTSEDHAKYWTNPYPISALFNVATLLRATKSLDPTKTNLPLLVLYSPDDQVVDVSYTKSFLENWGGPSRWEARKMTTEDDPRSHMITGDIRSPAQTDSTIALILDWEAGLEN</sequence>
<protein>
    <submittedName>
        <fullName evidence="2">Thermostable monoacylglycerol lipase</fullName>
        <ecNumber evidence="2">3.1.1.23</ecNumber>
    </submittedName>
</protein>
<evidence type="ECO:0000313" key="2">
    <source>
        <dbReference type="EMBL" id="SMX23657.1"/>
    </source>
</evidence>
<dbReference type="InterPro" id="IPR029058">
    <property type="entry name" value="AB_hydrolase_fold"/>
</dbReference>
<evidence type="ECO:0000259" key="1">
    <source>
        <dbReference type="Pfam" id="PF12146"/>
    </source>
</evidence>
<dbReference type="EC" id="3.1.1.23" evidence="2"/>
<dbReference type="GO" id="GO:0047372">
    <property type="term" value="F:monoacylglycerol lipase activity"/>
    <property type="evidence" value="ECO:0007669"/>
    <property type="project" value="UniProtKB-EC"/>
</dbReference>
<name>A0A238IZ23_9RHOB</name>
<organism evidence="2 3">
    <name type="scientific">Boseongicola aestuarii</name>
    <dbReference type="NCBI Taxonomy" id="1470561"/>
    <lineage>
        <taxon>Bacteria</taxon>
        <taxon>Pseudomonadati</taxon>
        <taxon>Pseudomonadota</taxon>
        <taxon>Alphaproteobacteria</taxon>
        <taxon>Rhodobacterales</taxon>
        <taxon>Paracoccaceae</taxon>
        <taxon>Boseongicola</taxon>
    </lineage>
</organism>
<dbReference type="Pfam" id="PF12146">
    <property type="entry name" value="Hydrolase_4"/>
    <property type="match status" value="1"/>
</dbReference>
<dbReference type="AlphaFoldDB" id="A0A238IZ23"/>
<dbReference type="EMBL" id="FXXQ01000005">
    <property type="protein sequence ID" value="SMX23657.1"/>
    <property type="molecule type" value="Genomic_DNA"/>
</dbReference>
<feature type="domain" description="Serine aminopeptidase S33" evidence="1">
    <location>
        <begin position="81"/>
        <end position="281"/>
    </location>
</feature>
<dbReference type="OrthoDB" id="5416147at2"/>
<proteinExistence type="predicted"/>
<keyword evidence="3" id="KW-1185">Reference proteome</keyword>